<sequence>MQFVIHMILKILLWLSLLKIPEATAMRSLTLRLPLLRSFAILLLSVSFSVSHLTDALADTNEDLFADIKAMQSTREQTYANGHFVWEVTDIDGSDRTHTRYEYWANSGKFFRLDSYTLKDGKPDGQVRRLISTPEATTLVIAKTPDDSGVVSTSTSVDICVNGVCPPDLESITGQFFIAHGNRYATIQVKNLIEKWETKSYDLVSLDVTQNDKNACVISFVRQKPEGRRIGSVVMDPKTYRVRSWTYKFEGEDGKRRAVQHSVFVYGVANGDIPTEEHSFARSNFQPIGSTTVKLLEFDLAPTKLDAFNLPKG</sequence>
<dbReference type="AlphaFoldDB" id="A0A5C6DIA7"/>
<organism evidence="1 2">
    <name type="scientific">Novipirellula aureliae</name>
    <dbReference type="NCBI Taxonomy" id="2527966"/>
    <lineage>
        <taxon>Bacteria</taxon>
        <taxon>Pseudomonadati</taxon>
        <taxon>Planctomycetota</taxon>
        <taxon>Planctomycetia</taxon>
        <taxon>Pirellulales</taxon>
        <taxon>Pirellulaceae</taxon>
        <taxon>Novipirellula</taxon>
    </lineage>
</organism>
<dbReference type="Proteomes" id="UP000315471">
    <property type="component" value="Unassembled WGS sequence"/>
</dbReference>
<accession>A0A5C6DIA7</accession>
<proteinExistence type="predicted"/>
<keyword evidence="2" id="KW-1185">Reference proteome</keyword>
<evidence type="ECO:0000313" key="1">
    <source>
        <dbReference type="EMBL" id="TWU35597.1"/>
    </source>
</evidence>
<gene>
    <name evidence="1" type="ORF">Q31b_50320</name>
</gene>
<dbReference type="EMBL" id="SJPY01000009">
    <property type="protein sequence ID" value="TWU35597.1"/>
    <property type="molecule type" value="Genomic_DNA"/>
</dbReference>
<evidence type="ECO:0000313" key="2">
    <source>
        <dbReference type="Proteomes" id="UP000315471"/>
    </source>
</evidence>
<protein>
    <submittedName>
        <fullName evidence="1">Uncharacterized protein</fullName>
    </submittedName>
</protein>
<reference evidence="1 2" key="1">
    <citation type="submission" date="2019-02" db="EMBL/GenBank/DDBJ databases">
        <title>Deep-cultivation of Planctomycetes and their phenomic and genomic characterization uncovers novel biology.</title>
        <authorList>
            <person name="Wiegand S."/>
            <person name="Jogler M."/>
            <person name="Boedeker C."/>
            <person name="Pinto D."/>
            <person name="Vollmers J."/>
            <person name="Rivas-Marin E."/>
            <person name="Kohn T."/>
            <person name="Peeters S.H."/>
            <person name="Heuer A."/>
            <person name="Rast P."/>
            <person name="Oberbeckmann S."/>
            <person name="Bunk B."/>
            <person name="Jeske O."/>
            <person name="Meyerdierks A."/>
            <person name="Storesund J.E."/>
            <person name="Kallscheuer N."/>
            <person name="Luecker S."/>
            <person name="Lage O.M."/>
            <person name="Pohl T."/>
            <person name="Merkel B.J."/>
            <person name="Hornburger P."/>
            <person name="Mueller R.-W."/>
            <person name="Bruemmer F."/>
            <person name="Labrenz M."/>
            <person name="Spormann A.M."/>
            <person name="Op Den Camp H."/>
            <person name="Overmann J."/>
            <person name="Amann R."/>
            <person name="Jetten M.S.M."/>
            <person name="Mascher T."/>
            <person name="Medema M.H."/>
            <person name="Devos D.P."/>
            <person name="Kaster A.-K."/>
            <person name="Ovreas L."/>
            <person name="Rohde M."/>
            <person name="Galperin M.Y."/>
            <person name="Jogler C."/>
        </authorList>
    </citation>
    <scope>NUCLEOTIDE SEQUENCE [LARGE SCALE GENOMIC DNA]</scope>
    <source>
        <strain evidence="1 2">Q31b</strain>
    </source>
</reference>
<comment type="caution">
    <text evidence="1">The sequence shown here is derived from an EMBL/GenBank/DDBJ whole genome shotgun (WGS) entry which is preliminary data.</text>
</comment>
<name>A0A5C6DIA7_9BACT</name>